<evidence type="ECO:0000256" key="1">
    <source>
        <dbReference type="SAM" id="SignalP"/>
    </source>
</evidence>
<organism evidence="2 3">
    <name type="scientific">Pseudoduganella rivuli</name>
    <dbReference type="NCBI Taxonomy" id="2666085"/>
    <lineage>
        <taxon>Bacteria</taxon>
        <taxon>Pseudomonadati</taxon>
        <taxon>Pseudomonadota</taxon>
        <taxon>Betaproteobacteria</taxon>
        <taxon>Burkholderiales</taxon>
        <taxon>Oxalobacteraceae</taxon>
        <taxon>Telluria group</taxon>
        <taxon>Pseudoduganella</taxon>
    </lineage>
</organism>
<feature type="chain" id="PRO_5030511643" description="DUF5329 domain-containing protein" evidence="1">
    <location>
        <begin position="22"/>
        <end position="128"/>
    </location>
</feature>
<feature type="signal peptide" evidence="1">
    <location>
        <begin position="1"/>
        <end position="21"/>
    </location>
</feature>
<dbReference type="EMBL" id="WKJJ01000009">
    <property type="protein sequence ID" value="MRV73115.1"/>
    <property type="molecule type" value="Genomic_DNA"/>
</dbReference>
<dbReference type="RefSeq" id="WP_154375379.1">
    <property type="nucleotide sequence ID" value="NZ_WKJJ01000009.1"/>
</dbReference>
<dbReference type="InterPro" id="IPR035242">
    <property type="entry name" value="DUF5329"/>
</dbReference>
<dbReference type="Pfam" id="PF17263">
    <property type="entry name" value="DUF5329"/>
    <property type="match status" value="1"/>
</dbReference>
<keyword evidence="3" id="KW-1185">Reference proteome</keyword>
<protein>
    <recommendedName>
        <fullName evidence="4">DUF5329 domain-containing protein</fullName>
    </recommendedName>
</protein>
<reference evidence="2 3" key="1">
    <citation type="submission" date="2019-11" db="EMBL/GenBank/DDBJ databases">
        <title>Novel species isolated from a subtropical stream in China.</title>
        <authorList>
            <person name="Lu H."/>
        </authorList>
    </citation>
    <scope>NUCLEOTIDE SEQUENCE [LARGE SCALE GENOMIC DNA]</scope>
    <source>
        <strain evidence="2 3">FT92W</strain>
    </source>
</reference>
<dbReference type="AlphaFoldDB" id="A0A7X2INI5"/>
<gene>
    <name evidence="2" type="ORF">GJ700_15505</name>
</gene>
<name>A0A7X2INI5_9BURK</name>
<evidence type="ECO:0008006" key="4">
    <source>
        <dbReference type="Google" id="ProtNLM"/>
    </source>
</evidence>
<proteinExistence type="predicted"/>
<sequence>MKKHLLAMAALATIIVANATAAPTAAPVRAEIDGLLGKLQTSGCQFNRNGSWYSGAEAKSHLLRKLEYFEDKSNVKTTEQFIELAASKSSSSGKPYQVKCGNAAAVPSQQWLSTELNAIRASTAHGKP</sequence>
<dbReference type="Proteomes" id="UP000446768">
    <property type="component" value="Unassembled WGS sequence"/>
</dbReference>
<keyword evidence="1" id="KW-0732">Signal</keyword>
<evidence type="ECO:0000313" key="2">
    <source>
        <dbReference type="EMBL" id="MRV73115.1"/>
    </source>
</evidence>
<evidence type="ECO:0000313" key="3">
    <source>
        <dbReference type="Proteomes" id="UP000446768"/>
    </source>
</evidence>
<comment type="caution">
    <text evidence="2">The sequence shown here is derived from an EMBL/GenBank/DDBJ whole genome shotgun (WGS) entry which is preliminary data.</text>
</comment>
<accession>A0A7X2INI5</accession>